<dbReference type="PANTHER" id="PTHR20898:SF0">
    <property type="entry name" value="DAEDALUS ON 3-RELATED"/>
    <property type="match status" value="1"/>
</dbReference>
<reference evidence="1 2" key="1">
    <citation type="submission" date="2020-11" db="EMBL/GenBank/DDBJ databases">
        <authorList>
            <person name="Wallbank WR R."/>
            <person name="Pardo Diaz C."/>
            <person name="Kozak K."/>
            <person name="Martin S."/>
            <person name="Jiggins C."/>
            <person name="Moest M."/>
            <person name="Warren A I."/>
            <person name="Generalovic N T."/>
            <person name="Byers J.R.P. K."/>
            <person name="Montejo-Kovacevich G."/>
            <person name="Yen C E."/>
        </authorList>
    </citation>
    <scope>NUCLEOTIDE SEQUENCE [LARGE SCALE GENOMIC DNA]</scope>
</reference>
<dbReference type="AlphaFoldDB" id="A0A7R8UPC3"/>
<keyword evidence="2" id="KW-1185">Reference proteome</keyword>
<evidence type="ECO:0000313" key="2">
    <source>
        <dbReference type="Proteomes" id="UP000594454"/>
    </source>
</evidence>
<dbReference type="InterPro" id="IPR010512">
    <property type="entry name" value="DUF1091"/>
</dbReference>
<protein>
    <submittedName>
        <fullName evidence="1">Uncharacterized protein</fullName>
    </submittedName>
</protein>
<gene>
    <name evidence="1" type="ORF">HERILL_LOCUS7434</name>
</gene>
<dbReference type="InParanoid" id="A0A7R8UPC3"/>
<sequence>MQFVHISIMTVFIISLAYVCTKPLSFRMLKIECVPYDPALTNISCSIRNHGTAQNAADVECFMGRPLNDILIHMAVWKKLNGNFILTPINMTINACQYLSKNARVPFHANLIMKWVQSFSNINHTCPYSGHIFVRNLRTDNFRMIIPDGEYRMDVKLYEKSFSHPIILVRGFGKRI</sequence>
<dbReference type="Proteomes" id="UP000594454">
    <property type="component" value="Chromosome 3"/>
</dbReference>
<organism evidence="1 2">
    <name type="scientific">Hermetia illucens</name>
    <name type="common">Black soldier fly</name>
    <dbReference type="NCBI Taxonomy" id="343691"/>
    <lineage>
        <taxon>Eukaryota</taxon>
        <taxon>Metazoa</taxon>
        <taxon>Ecdysozoa</taxon>
        <taxon>Arthropoda</taxon>
        <taxon>Hexapoda</taxon>
        <taxon>Insecta</taxon>
        <taxon>Pterygota</taxon>
        <taxon>Neoptera</taxon>
        <taxon>Endopterygota</taxon>
        <taxon>Diptera</taxon>
        <taxon>Brachycera</taxon>
        <taxon>Stratiomyomorpha</taxon>
        <taxon>Stratiomyidae</taxon>
        <taxon>Hermetiinae</taxon>
        <taxon>Hermetia</taxon>
    </lineage>
</organism>
<dbReference type="OrthoDB" id="7727171at2759"/>
<dbReference type="EMBL" id="LR899011">
    <property type="protein sequence ID" value="CAD7084546.1"/>
    <property type="molecule type" value="Genomic_DNA"/>
</dbReference>
<dbReference type="Pfam" id="PF06477">
    <property type="entry name" value="DUF1091"/>
    <property type="match status" value="1"/>
</dbReference>
<proteinExistence type="predicted"/>
<dbReference type="SMART" id="SM00697">
    <property type="entry name" value="DM8"/>
    <property type="match status" value="1"/>
</dbReference>
<name>A0A7R8UPC3_HERIL</name>
<evidence type="ECO:0000313" key="1">
    <source>
        <dbReference type="EMBL" id="CAD7084546.1"/>
    </source>
</evidence>
<dbReference type="PANTHER" id="PTHR20898">
    <property type="entry name" value="DAEDALUS ON 3-RELATED-RELATED"/>
    <property type="match status" value="1"/>
</dbReference>
<accession>A0A7R8UPC3</accession>